<feature type="transmembrane region" description="Helical" evidence="1">
    <location>
        <begin position="263"/>
        <end position="285"/>
    </location>
</feature>
<gene>
    <name evidence="4" type="ORF">M0813_16476</name>
</gene>
<keyword evidence="1" id="KW-1133">Transmembrane helix</keyword>
<feature type="domain" description="TRP C-terminal" evidence="2">
    <location>
        <begin position="334"/>
        <end position="652"/>
    </location>
</feature>
<feature type="transmembrane region" description="Helical" evidence="1">
    <location>
        <begin position="411"/>
        <end position="428"/>
    </location>
</feature>
<proteinExistence type="predicted"/>
<reference evidence="4" key="1">
    <citation type="submission" date="2022-08" db="EMBL/GenBank/DDBJ databases">
        <title>Novel sulfate-reducing endosymbionts in the free-living metamonad Anaeramoeba.</title>
        <authorList>
            <person name="Jerlstrom-Hultqvist J."/>
            <person name="Cepicka I."/>
            <person name="Gallot-Lavallee L."/>
            <person name="Salas-Leiva D."/>
            <person name="Curtis B.A."/>
            <person name="Zahonova K."/>
            <person name="Pipaliya S."/>
            <person name="Dacks J."/>
            <person name="Roger A.J."/>
        </authorList>
    </citation>
    <scope>NUCLEOTIDE SEQUENCE</scope>
    <source>
        <strain evidence="4">Schooner1</strain>
    </source>
</reference>
<feature type="domain" description="Tyrosine-protein kinase ephrin type A/B receptor-like" evidence="3">
    <location>
        <begin position="40"/>
        <end position="88"/>
    </location>
</feature>
<comment type="caution">
    <text evidence="4">The sequence shown here is derived from an EMBL/GenBank/DDBJ whole genome shotgun (WGS) entry which is preliminary data.</text>
</comment>
<keyword evidence="1" id="KW-0812">Transmembrane</keyword>
<evidence type="ECO:0000313" key="4">
    <source>
        <dbReference type="EMBL" id="KAJ6249797.1"/>
    </source>
</evidence>
<dbReference type="Pfam" id="PF06011">
    <property type="entry name" value="TRP"/>
    <property type="match status" value="1"/>
</dbReference>
<sequence>MGTHGAKDGGVSIGDACTECAAGSFQDTLGQIECISCEIGRYQDEKGKSHCKLCPSGTYQEDQGADQCKGYPVGTYNTKTGSTTNATCTKCDKGTFNDLEAQASCALCPMRTYQDSKGQSKCLECQAGSYTDREAQTICQLCKSGTYQDATGSTNCNSCPFDKWQSNIGSTEYSGYWSSQANPIALIKCKIKKACPGYEIEKCNDLIGYKGFECTECLRGFYKMEYRCDRFSDNANVRLAFLLFAFLICLLVFSFFAKKATAYFGSFTISFSFFQILVIMYQLGVRWPTNLSSMFKLFLPLNFNLDFLATECTFNLTHLEKWYLIQLSPIIFFFLFLIIYFLLLVHSKVILKYNLNVFAENYITRKCPKFFYKPSKQIDNTFLYYLHFVKFKLLSPLFQGLTKEELNDMKCIFTNVYLTLLTLLYLILSQKCLQVFDCKYDSSSKNYIFQPEPNYNCFEKWWYQKLFIASIIFIIFYIIGIPFLILYLLIKNSKILTETQFDLKFGLLCTRYNKNFFFWEIIIMIRKLFLIIMTLFISNFPTFQLILIVLVLLVALVIQQIYKPYLSNRHNYLESTLLLISIIILLSGLIFNSKEFIYNDKESRLLSKIIIVIMVLSITFLLIINVADIVFRIKHNKNNKNHFKTKNQSEKSFLNSLLQKNKKDTFLLFLSWLSILNNSQLKKLNFIFIKIQKKLFDSLPENNFKGDSVAILQKSQRLKKQNKKFTKKNVNREFNKIILQHVLVLFIKWYKLKSTWIQKVRIFNLFSLFFHYKTTKKNINSKIME</sequence>
<feature type="transmembrane region" description="Helical" evidence="1">
    <location>
        <begin position="466"/>
        <end position="490"/>
    </location>
</feature>
<keyword evidence="1" id="KW-0472">Membrane</keyword>
<keyword evidence="4" id="KW-0675">Receptor</keyword>
<name>A0ABQ8YYU2_9EUKA</name>
<dbReference type="InterPro" id="IPR011641">
    <property type="entry name" value="Tyr-kin_ephrin_A/B_rcpt-like"/>
</dbReference>
<protein>
    <submittedName>
        <fullName evidence="4">G protein-coupled receptor-related</fullName>
    </submittedName>
</protein>
<organism evidence="4 5">
    <name type="scientific">Anaeramoeba flamelloides</name>
    <dbReference type="NCBI Taxonomy" id="1746091"/>
    <lineage>
        <taxon>Eukaryota</taxon>
        <taxon>Metamonada</taxon>
        <taxon>Anaeramoebidae</taxon>
        <taxon>Anaeramoeba</taxon>
    </lineage>
</organism>
<dbReference type="PANTHER" id="PTHR11319">
    <property type="entry name" value="G PROTEIN-COUPLED RECEPTOR-RELATED"/>
    <property type="match status" value="1"/>
</dbReference>
<feature type="domain" description="Tyrosine-protein kinase ephrin type A/B receptor-like" evidence="3">
    <location>
        <begin position="94"/>
        <end position="134"/>
    </location>
</feature>
<dbReference type="Proteomes" id="UP001150062">
    <property type="component" value="Unassembled WGS sequence"/>
</dbReference>
<evidence type="ECO:0000313" key="5">
    <source>
        <dbReference type="Proteomes" id="UP001150062"/>
    </source>
</evidence>
<dbReference type="InterPro" id="IPR010308">
    <property type="entry name" value="TRP_C"/>
</dbReference>
<feature type="transmembrane region" description="Helical" evidence="1">
    <location>
        <begin position="543"/>
        <end position="562"/>
    </location>
</feature>
<evidence type="ECO:0000259" key="3">
    <source>
        <dbReference type="Pfam" id="PF07699"/>
    </source>
</evidence>
<feature type="transmembrane region" description="Helical" evidence="1">
    <location>
        <begin position="516"/>
        <end position="537"/>
    </location>
</feature>
<feature type="transmembrane region" description="Helical" evidence="1">
    <location>
        <begin position="239"/>
        <end position="257"/>
    </location>
</feature>
<dbReference type="SMART" id="SM01411">
    <property type="entry name" value="Ephrin_rec_like"/>
    <property type="match status" value="3"/>
</dbReference>
<feature type="transmembrane region" description="Helical" evidence="1">
    <location>
        <begin position="322"/>
        <end position="345"/>
    </location>
</feature>
<dbReference type="Gene3D" id="2.10.50.10">
    <property type="entry name" value="Tumor Necrosis Factor Receptor, subunit A, domain 2"/>
    <property type="match status" value="3"/>
</dbReference>
<feature type="transmembrane region" description="Helical" evidence="1">
    <location>
        <begin position="605"/>
        <end position="631"/>
    </location>
</feature>
<keyword evidence="5" id="KW-1185">Reference proteome</keyword>
<dbReference type="SUPFAM" id="SSF57184">
    <property type="entry name" value="Growth factor receptor domain"/>
    <property type="match status" value="1"/>
</dbReference>
<evidence type="ECO:0000259" key="2">
    <source>
        <dbReference type="Pfam" id="PF06011"/>
    </source>
</evidence>
<accession>A0ABQ8YYU2</accession>
<evidence type="ECO:0000256" key="1">
    <source>
        <dbReference type="SAM" id="Phobius"/>
    </source>
</evidence>
<dbReference type="EMBL" id="JAOAOG010000090">
    <property type="protein sequence ID" value="KAJ6249797.1"/>
    <property type="molecule type" value="Genomic_DNA"/>
</dbReference>
<dbReference type="InterPro" id="IPR009030">
    <property type="entry name" value="Growth_fac_rcpt_cys_sf"/>
</dbReference>
<dbReference type="PANTHER" id="PTHR11319:SF35">
    <property type="entry name" value="OUTER MEMBRANE PROTEIN PMPC-RELATED"/>
    <property type="match status" value="1"/>
</dbReference>
<feature type="transmembrane region" description="Helical" evidence="1">
    <location>
        <begin position="574"/>
        <end position="593"/>
    </location>
</feature>
<dbReference type="Pfam" id="PF07699">
    <property type="entry name" value="Ephrin_rec_like"/>
    <property type="match status" value="2"/>
</dbReference>